<keyword evidence="2" id="KW-1185">Reference proteome</keyword>
<dbReference type="RefSeq" id="WP_153270063.1">
    <property type="nucleotide sequence ID" value="NZ_CP043498.1"/>
</dbReference>
<dbReference type="AlphaFoldDB" id="A0A5Q0C7V7"/>
<organism evidence="1 2">
    <name type="scientific">Rhizobium grahamii</name>
    <dbReference type="NCBI Taxonomy" id="1120045"/>
    <lineage>
        <taxon>Bacteria</taxon>
        <taxon>Pseudomonadati</taxon>
        <taxon>Pseudomonadota</taxon>
        <taxon>Alphaproteobacteria</taxon>
        <taxon>Hyphomicrobiales</taxon>
        <taxon>Rhizobiaceae</taxon>
        <taxon>Rhizobium/Agrobacterium group</taxon>
        <taxon>Rhizobium</taxon>
    </lineage>
</organism>
<gene>
    <name evidence="1" type="ORF">FZ934_04295</name>
</gene>
<evidence type="ECO:0000313" key="1">
    <source>
        <dbReference type="EMBL" id="QFY59719.1"/>
    </source>
</evidence>
<dbReference type="Proteomes" id="UP000326881">
    <property type="component" value="Chromosome"/>
</dbReference>
<dbReference type="KEGG" id="rgr:FZ934_04295"/>
<proteinExistence type="predicted"/>
<reference evidence="1 2" key="1">
    <citation type="submission" date="2019-08" db="EMBL/GenBank/DDBJ databases">
        <title>Prosopis cineraria nodule microbiome.</title>
        <authorList>
            <person name="Ali R."/>
            <person name="Chaluvadi S.R."/>
            <person name="Wang X."/>
        </authorList>
    </citation>
    <scope>NUCLEOTIDE SEQUENCE [LARGE SCALE GENOMIC DNA]</scope>
    <source>
        <strain evidence="1 2">BG7</strain>
    </source>
</reference>
<sequence length="455" mass="52483">MLLRPRFTEHHNVFVPQAELDFAIPFLDEDIPLYLDPFLLWKSPSYQDKALHQLMIAAFNNLGNLVKTGNRATAAKQLVAASECDEVGLGTSASKKGIRFSQAKAEEILNLFEHVPRYREHGFRHFEEIQLFVDGVGKDRISDIACNFLKSFLIDYTYQECRSLGIPTSKVMVSTIYEPSEATFVSKVCDVPVHPVTNTPVVFVPKRWLRHTPWINYDSYFKESCPQDDIAHQGEELTRVKVLTYNRQNYGAVDEYIRQRERTAEDCVNDPLFKQIPALSAKRKMNAIRKLPTGKTDGADIDYEKHIGELLPTLLYPHLDFAQDQARTESGVSIRDLIFYNSRTHPFLLEMMDDYGSRQLVFEMKNVARLERKHVDQLNRYLKDDLGKFGVFVTRHPLLKAEQKATVDLWSGQRKAIITLTDEDLEQMVEVFESKQRSPIDVVVKKYAEFKRLCP</sequence>
<dbReference type="OrthoDB" id="6691177at2"/>
<protein>
    <submittedName>
        <fullName evidence="1">Uncharacterized protein</fullName>
    </submittedName>
</protein>
<evidence type="ECO:0000313" key="2">
    <source>
        <dbReference type="Proteomes" id="UP000326881"/>
    </source>
</evidence>
<accession>A0A5Q0C7V7</accession>
<name>A0A5Q0C7V7_9HYPH</name>
<dbReference type="EMBL" id="CP043498">
    <property type="protein sequence ID" value="QFY59719.1"/>
    <property type="molecule type" value="Genomic_DNA"/>
</dbReference>